<dbReference type="PANTHER" id="PTHR32347:SF14">
    <property type="entry name" value="EFFLUX SYSTEM COMPONENT YKNX-RELATED"/>
    <property type="match status" value="1"/>
</dbReference>
<dbReference type="GO" id="GO:0030313">
    <property type="term" value="C:cell envelope"/>
    <property type="evidence" value="ECO:0007669"/>
    <property type="project" value="UniProtKB-SubCell"/>
</dbReference>
<protein>
    <submittedName>
        <fullName evidence="4">Efflux RND transporter periplasmic adaptor subunit</fullName>
    </submittedName>
</protein>
<evidence type="ECO:0000313" key="5">
    <source>
        <dbReference type="Proteomes" id="UP000051494"/>
    </source>
</evidence>
<dbReference type="RefSeq" id="WP_141651925.1">
    <property type="nucleotide sequence ID" value="NZ_LKHV02000001.1"/>
</dbReference>
<organism evidence="4 5">
    <name type="scientific">Candidatus Berkiella cookevillensis</name>
    <dbReference type="NCBI Taxonomy" id="437022"/>
    <lineage>
        <taxon>Bacteria</taxon>
        <taxon>Pseudomonadati</taxon>
        <taxon>Pseudomonadota</taxon>
        <taxon>Gammaproteobacteria</taxon>
        <taxon>Candidatus Berkiellales</taxon>
        <taxon>Candidatus Berkiellaceae</taxon>
        <taxon>Candidatus Berkiella</taxon>
    </lineage>
</organism>
<dbReference type="AlphaFoldDB" id="A0AAE3HNY3"/>
<dbReference type="Gene3D" id="2.40.50.100">
    <property type="match status" value="1"/>
</dbReference>
<evidence type="ECO:0000256" key="1">
    <source>
        <dbReference type="ARBA" id="ARBA00004196"/>
    </source>
</evidence>
<name>A0AAE3HNY3_9GAMM</name>
<evidence type="ECO:0000256" key="2">
    <source>
        <dbReference type="ARBA" id="ARBA00023054"/>
    </source>
</evidence>
<dbReference type="Gene3D" id="2.40.30.170">
    <property type="match status" value="1"/>
</dbReference>
<dbReference type="InterPro" id="IPR050465">
    <property type="entry name" value="UPF0194_transport"/>
</dbReference>
<proteinExistence type="predicted"/>
<keyword evidence="2 3" id="KW-0175">Coiled coil</keyword>
<accession>A0AAE3HNY3</accession>
<evidence type="ECO:0000256" key="3">
    <source>
        <dbReference type="SAM" id="Coils"/>
    </source>
</evidence>
<dbReference type="EMBL" id="LKHV02000001">
    <property type="protein sequence ID" value="MCS5708052.1"/>
    <property type="molecule type" value="Genomic_DNA"/>
</dbReference>
<reference evidence="4" key="1">
    <citation type="journal article" date="2016" name="Genome Announc.">
        <title>Draft Genome Sequences of Two Novel Amoeba-Resistant Intranuclear Bacteria, 'Candidatus Berkiella cookevillensis' and 'Candidatus Berkiella aquae'.</title>
        <authorList>
            <person name="Mehari Y.T."/>
            <person name="Arivett B.A."/>
            <person name="Farone A.L."/>
            <person name="Gunderson J.H."/>
            <person name="Farone M.B."/>
        </authorList>
    </citation>
    <scope>NUCLEOTIDE SEQUENCE</scope>
    <source>
        <strain evidence="4">CC99</strain>
    </source>
</reference>
<dbReference type="Proteomes" id="UP000051494">
    <property type="component" value="Unassembled WGS sequence"/>
</dbReference>
<dbReference type="PANTHER" id="PTHR32347">
    <property type="entry name" value="EFFLUX SYSTEM COMPONENT YKNX-RELATED"/>
    <property type="match status" value="1"/>
</dbReference>
<comment type="caution">
    <text evidence="4">The sequence shown here is derived from an EMBL/GenBank/DDBJ whole genome shotgun (WGS) entry which is preliminary data.</text>
</comment>
<evidence type="ECO:0000313" key="4">
    <source>
        <dbReference type="EMBL" id="MCS5708052.1"/>
    </source>
</evidence>
<feature type="coiled-coil region" evidence="3">
    <location>
        <begin position="186"/>
        <end position="220"/>
    </location>
</feature>
<dbReference type="Gene3D" id="1.10.287.470">
    <property type="entry name" value="Helix hairpin bin"/>
    <property type="match status" value="1"/>
</dbReference>
<comment type="subcellular location">
    <subcellularLocation>
        <location evidence="1">Cell envelope</location>
    </subcellularLocation>
</comment>
<dbReference type="Gene3D" id="2.40.420.20">
    <property type="match status" value="1"/>
</dbReference>
<keyword evidence="5" id="KW-1185">Reference proteome</keyword>
<gene>
    <name evidence="4" type="ORF">CC99x_003950</name>
</gene>
<sequence>MKAGMYQYSKILISLIAFCLPSIGASQNMAHHTLHKVESKSFKKTVQLDGKVMPYIMQELKMPIETTLVEMNYHYGDRIESNALLMRLDAPELKDHIREAKMDLLRLEEELGTVIDWEQNSETVRLKDNYVQAKEQYVSLKAHYRKSKVLWQKGIIAKDELENERKALLQSKRTYLHYRQAYDEYVKNKEKSKKIMKLKLAKQRNQLKALRKQRNQLRVYSPFEAILLPPAKEQNNPYDIGILSPGKTFQAGEIIVTFAQIQPFVVVVRADELDVVGLQKDSSASFYFPNYPQDIFKGKIIEIKPQISNERYTQAGFMISILVDKPEIKNTFQFGTSVVASFEKNIPVQGWVIPRSAVYYDETMPFCKVNSDKGEKKALIKIAKTTSDSVEVISGLEADQYVYLNH</sequence>
<reference evidence="4" key="2">
    <citation type="submission" date="2021-06" db="EMBL/GenBank/DDBJ databases">
        <title>Genomic Description and Analysis of Intracellular Bacteria, Candidatus Berkiella cookevillensis and Candidatus Berkiella aquae.</title>
        <authorList>
            <person name="Kidane D.T."/>
            <person name="Mehari Y.T."/>
            <person name="Rice F.C."/>
            <person name="Arivett B.A."/>
            <person name="Farone A.L."/>
            <person name="Berk S.G."/>
            <person name="Farone M.B."/>
        </authorList>
    </citation>
    <scope>NUCLEOTIDE SEQUENCE</scope>
    <source>
        <strain evidence="4">CC99</strain>
    </source>
</reference>